<evidence type="ECO:0000313" key="2">
    <source>
        <dbReference type="Proteomes" id="UP000202888"/>
    </source>
</evidence>
<dbReference type="EMBL" id="KP671755">
    <property type="protein sequence ID" value="AJT60936.1"/>
    <property type="molecule type" value="Genomic_DNA"/>
</dbReference>
<accession>A0A0D4DAR1</accession>
<dbReference type="GeneID" id="26628421"/>
<dbReference type="RefSeq" id="YP_009201198.1">
    <property type="nucleotide sequence ID" value="NC_028829.1"/>
</dbReference>
<protein>
    <submittedName>
        <fullName evidence="1">Uncharacterized protein</fullName>
    </submittedName>
</protein>
<sequence length="71" mass="8252">MNVSNVMSQHAEIQDALIAMLDDEFNGKGHIEYADYFDDEQLWEVQYFDGETVQEVIVTTVALEAWMHKNK</sequence>
<proteinExistence type="predicted"/>
<dbReference type="KEGG" id="vg:26628421"/>
<name>A0A0D4DAR1_9CAUD</name>
<dbReference type="Proteomes" id="UP000202888">
    <property type="component" value="Segment"/>
</dbReference>
<evidence type="ECO:0000313" key="1">
    <source>
        <dbReference type="EMBL" id="AJT60936.1"/>
    </source>
</evidence>
<reference evidence="1 2" key="1">
    <citation type="journal article" date="2016" name="Genom Data">
        <title>Complete genome sequence of a giant Vibrio phage ValKK3 infecting Vibrio alginolyticus.</title>
        <authorList>
            <person name="Lal T.M."/>
            <person name="Sano M."/>
            <person name="Hatai K."/>
            <person name="Ransangan J."/>
        </authorList>
    </citation>
    <scope>NUCLEOTIDE SEQUENCE [LARGE SCALE GENOMIC DNA]</scope>
</reference>
<organism evidence="1 2">
    <name type="scientific">Vibrio phage ValKK3</name>
    <dbReference type="NCBI Taxonomy" id="1610855"/>
    <lineage>
        <taxon>Viruses</taxon>
        <taxon>Duplodnaviria</taxon>
        <taxon>Heunggongvirae</taxon>
        <taxon>Uroviricota</taxon>
        <taxon>Caudoviricetes</taxon>
        <taxon>Pantevenvirales</taxon>
        <taxon>Straboviridae</taxon>
        <taxon>Schizotequatrovirus</taxon>
        <taxon>Schizotequatrovirus valkk3</taxon>
    </lineage>
</organism>
<dbReference type="OrthoDB" id="28000at10239"/>
<keyword evidence="2" id="KW-1185">Reference proteome</keyword>